<proteinExistence type="predicted"/>
<dbReference type="Proteomes" id="UP000785679">
    <property type="component" value="Unassembled WGS sequence"/>
</dbReference>
<protein>
    <submittedName>
        <fullName evidence="2">Uncharacterized protein</fullName>
    </submittedName>
</protein>
<keyword evidence="3" id="KW-1185">Reference proteome</keyword>
<name>A0A8J8P0J3_HALGN</name>
<evidence type="ECO:0000313" key="2">
    <source>
        <dbReference type="EMBL" id="TNV83441.1"/>
    </source>
</evidence>
<dbReference type="EMBL" id="RRYP01003831">
    <property type="protein sequence ID" value="TNV83441.1"/>
    <property type="molecule type" value="Genomic_DNA"/>
</dbReference>
<feature type="region of interest" description="Disordered" evidence="1">
    <location>
        <begin position="37"/>
        <end position="65"/>
    </location>
</feature>
<evidence type="ECO:0000313" key="3">
    <source>
        <dbReference type="Proteomes" id="UP000785679"/>
    </source>
</evidence>
<feature type="region of interest" description="Disordered" evidence="1">
    <location>
        <begin position="119"/>
        <end position="147"/>
    </location>
</feature>
<reference evidence="2" key="1">
    <citation type="submission" date="2019-06" db="EMBL/GenBank/DDBJ databases">
        <authorList>
            <person name="Zheng W."/>
        </authorList>
    </citation>
    <scope>NUCLEOTIDE SEQUENCE</scope>
    <source>
        <strain evidence="2">QDHG01</strain>
    </source>
</reference>
<feature type="compositionally biased region" description="Acidic residues" evidence="1">
    <location>
        <begin position="37"/>
        <end position="50"/>
    </location>
</feature>
<sequence length="164" mass="18720">MLSSKLSHLINAPKGASEEGFDLSFDIKKNQVLFLNDEDDDDDELDEGTTEETPTLMGGSPGKAKNDEYDLEYQKMIGQGVQKVIKQHGIKRSMKDKQAHFRDNLYKQVHICEKQSTNNHQRTYQGEVSRKRRNSPPKNSLQKDRTREQLGIKTIQIAKCHTCG</sequence>
<comment type="caution">
    <text evidence="2">The sequence shown here is derived from an EMBL/GenBank/DDBJ whole genome shotgun (WGS) entry which is preliminary data.</text>
</comment>
<organism evidence="2 3">
    <name type="scientific">Halteria grandinella</name>
    <dbReference type="NCBI Taxonomy" id="5974"/>
    <lineage>
        <taxon>Eukaryota</taxon>
        <taxon>Sar</taxon>
        <taxon>Alveolata</taxon>
        <taxon>Ciliophora</taxon>
        <taxon>Intramacronucleata</taxon>
        <taxon>Spirotrichea</taxon>
        <taxon>Stichotrichia</taxon>
        <taxon>Sporadotrichida</taxon>
        <taxon>Halteriidae</taxon>
        <taxon>Halteria</taxon>
    </lineage>
</organism>
<accession>A0A8J8P0J3</accession>
<gene>
    <name evidence="2" type="ORF">FGO68_gene9874</name>
</gene>
<evidence type="ECO:0000256" key="1">
    <source>
        <dbReference type="SAM" id="MobiDB-lite"/>
    </source>
</evidence>
<dbReference type="AlphaFoldDB" id="A0A8J8P0J3"/>